<keyword evidence="1" id="KW-0472">Membrane</keyword>
<dbReference type="Pfam" id="PF15461">
    <property type="entry name" value="BCD"/>
    <property type="match status" value="1"/>
</dbReference>
<gene>
    <name evidence="2" type="ORF">ACFQJC_14810</name>
</gene>
<protein>
    <recommendedName>
        <fullName evidence="1">Probable beta-carotene 15,15'-dioxygenase</fullName>
        <ecNumber evidence="1">1.13.11.63</ecNumber>
    </recommendedName>
</protein>
<keyword evidence="3" id="KW-1185">Reference proteome</keyword>
<keyword evidence="1" id="KW-1003">Cell membrane</keyword>
<keyword evidence="1" id="KW-0408">Iron</keyword>
<keyword evidence="1" id="KW-0560">Oxidoreductase</keyword>
<dbReference type="Proteomes" id="UP001596481">
    <property type="component" value="Unassembled WGS sequence"/>
</dbReference>
<keyword evidence="1" id="KW-0479">Metal-binding</keyword>
<organism evidence="2 3">
    <name type="scientific">Haloferax namakaokahaiae</name>
    <dbReference type="NCBI Taxonomy" id="1748331"/>
    <lineage>
        <taxon>Archaea</taxon>
        <taxon>Methanobacteriati</taxon>
        <taxon>Methanobacteriota</taxon>
        <taxon>Stenosarchaea group</taxon>
        <taxon>Halobacteria</taxon>
        <taxon>Halobacteriales</taxon>
        <taxon>Haloferacaceae</taxon>
        <taxon>Haloferax</taxon>
    </lineage>
</organism>
<comment type="function">
    <text evidence="1">Catalyzes the cleavage of beta-carotene at its central double bond (15,15') to yield two molecules of all-trans-retinal.</text>
</comment>
<dbReference type="GO" id="GO:0010436">
    <property type="term" value="F:carotenoid dioxygenase activity"/>
    <property type="evidence" value="ECO:0007669"/>
    <property type="project" value="UniProtKB-UniRule"/>
</dbReference>
<dbReference type="GO" id="GO:0005506">
    <property type="term" value="F:iron ion binding"/>
    <property type="evidence" value="ECO:0007669"/>
    <property type="project" value="UniProtKB-UniRule"/>
</dbReference>
<sequence>MFECTWFVVAAATALWAIGGTLSTELRYVPLLLSIVVFGLPHGGLDHVTLSRGRGRDLSLRTLAVGGALYSLLAISYAIVWFVAPTAAFVAFLLLTWIHWGTGDLFPMVLLVERTHLDTRLQRVFAAASRGAIPLVVPILAHPVTYRDAAVAVVRLFDPTISLAWLTAPTFRITLGLGFTALVLTALSAGRLGVSDAEARRSWYYDLTETALLVLLFVVLPPIVALGVYFPLWHSTRHLARIALLDDRTAGPLREGRVWRTALTLGYDALPMTLGALVIFAVLAVAVPAHLGSMQDLAGAYLVLLAVFTLPHTIIVTWLDKRQHIW</sequence>
<feature type="binding site" evidence="1">
    <location>
        <position position="234"/>
    </location>
    <ligand>
        <name>Fe cation</name>
        <dbReference type="ChEBI" id="CHEBI:24875"/>
    </ligand>
</feature>
<accession>A0ABD5ZHV9</accession>
<feature type="transmembrane region" description="Helical" evidence="1">
    <location>
        <begin position="89"/>
        <end position="112"/>
    </location>
</feature>
<feature type="transmembrane region" description="Helical" evidence="1">
    <location>
        <begin position="62"/>
        <end position="83"/>
    </location>
</feature>
<dbReference type="NCBIfam" id="TIGR03753">
    <property type="entry name" value="blh_monoox"/>
    <property type="match status" value="1"/>
</dbReference>
<dbReference type="EC" id="1.13.11.63" evidence="1"/>
<comment type="subcellular location">
    <subcellularLocation>
        <location evidence="1">Cell membrane</location>
        <topology evidence="1">Multi-pass membrane protein</topology>
    </subcellularLocation>
</comment>
<keyword evidence="1" id="KW-1133">Transmembrane helix</keyword>
<dbReference type="RefSeq" id="WP_390224776.1">
    <property type="nucleotide sequence ID" value="NZ_JBHTAA010000005.1"/>
</dbReference>
<feature type="binding site" evidence="1">
    <location>
        <position position="42"/>
    </location>
    <ligand>
        <name>Fe cation</name>
        <dbReference type="ChEBI" id="CHEBI:24875"/>
    </ligand>
</feature>
<feature type="binding site" evidence="1">
    <location>
        <position position="99"/>
    </location>
    <ligand>
        <name>Fe cation</name>
        <dbReference type="ChEBI" id="CHEBI:24875"/>
    </ligand>
</feature>
<feature type="transmembrane region" description="Helical" evidence="1">
    <location>
        <begin position="212"/>
        <end position="232"/>
    </location>
</feature>
<comment type="caution">
    <text evidence="2">The sequence shown here is derived from an EMBL/GenBank/DDBJ whole genome shotgun (WGS) entry which is preliminary data.</text>
</comment>
<comment type="catalytic activity">
    <reaction evidence="1">
        <text>all-trans-beta-carotene + O2 = 2 all-trans-retinal</text>
        <dbReference type="Rhea" id="RHEA:32887"/>
        <dbReference type="ChEBI" id="CHEBI:15379"/>
        <dbReference type="ChEBI" id="CHEBI:17579"/>
        <dbReference type="ChEBI" id="CHEBI:17898"/>
        <dbReference type="EC" id="1.13.11.63"/>
    </reaction>
</comment>
<dbReference type="HAMAP" id="MF_02093">
    <property type="entry name" value="Beta_carotene_diox"/>
    <property type="match status" value="1"/>
</dbReference>
<feature type="transmembrane region" description="Helical" evidence="1">
    <location>
        <begin position="29"/>
        <end position="50"/>
    </location>
</feature>
<dbReference type="GO" id="GO:0003834">
    <property type="term" value="F:beta-carotene 15,15'-dioxygenase activity"/>
    <property type="evidence" value="ECO:0007669"/>
    <property type="project" value="UniProtKB-EC"/>
</dbReference>
<evidence type="ECO:0000313" key="2">
    <source>
        <dbReference type="EMBL" id="MFC7204786.1"/>
    </source>
</evidence>
<name>A0ABD5ZHV9_9EURY</name>
<feature type="transmembrane region" description="Helical" evidence="1">
    <location>
        <begin position="173"/>
        <end position="192"/>
    </location>
</feature>
<evidence type="ECO:0000313" key="3">
    <source>
        <dbReference type="Proteomes" id="UP001596481"/>
    </source>
</evidence>
<dbReference type="InterPro" id="IPR022270">
    <property type="entry name" value="Blh_diox"/>
</dbReference>
<proteinExistence type="inferred from homology"/>
<dbReference type="AlphaFoldDB" id="A0ABD5ZHV9"/>
<keyword evidence="1" id="KW-0812">Transmembrane</keyword>
<evidence type="ECO:0000256" key="1">
    <source>
        <dbReference type="HAMAP-Rule" id="MF_02093"/>
    </source>
</evidence>
<feature type="transmembrane region" description="Helical" evidence="1">
    <location>
        <begin position="297"/>
        <end position="319"/>
    </location>
</feature>
<comment type="cofactor">
    <cofactor evidence="1">
        <name>Fe(2+)</name>
        <dbReference type="ChEBI" id="CHEBI:29033"/>
    </cofactor>
</comment>
<dbReference type="GO" id="GO:0005886">
    <property type="term" value="C:plasma membrane"/>
    <property type="evidence" value="ECO:0007669"/>
    <property type="project" value="UniProtKB-SubCell"/>
</dbReference>
<dbReference type="EMBL" id="JBHTAA010000005">
    <property type="protein sequence ID" value="MFC7204786.1"/>
    <property type="molecule type" value="Genomic_DNA"/>
</dbReference>
<feature type="binding site" evidence="1">
    <location>
        <position position="238"/>
    </location>
    <ligand>
        <name>Fe cation</name>
        <dbReference type="ChEBI" id="CHEBI:24875"/>
    </ligand>
</feature>
<comment type="similarity">
    <text evidence="1">Belongs to the Brp/Blh beta-carotene diooxygenase family.</text>
</comment>
<feature type="transmembrane region" description="Helical" evidence="1">
    <location>
        <begin position="269"/>
        <end position="291"/>
    </location>
</feature>
<reference evidence="2 3" key="1">
    <citation type="journal article" date="2019" name="Int. J. Syst. Evol. Microbiol.">
        <title>The Global Catalogue of Microorganisms (GCM) 10K type strain sequencing project: providing services to taxonomists for standard genome sequencing and annotation.</title>
        <authorList>
            <consortium name="The Broad Institute Genomics Platform"/>
            <consortium name="The Broad Institute Genome Sequencing Center for Infectious Disease"/>
            <person name="Wu L."/>
            <person name="Ma J."/>
        </authorList>
    </citation>
    <scope>NUCLEOTIDE SEQUENCE [LARGE SCALE GENOMIC DNA]</scope>
    <source>
        <strain evidence="2 3">DSM 29988</strain>
    </source>
</reference>
<dbReference type="GO" id="GO:0016121">
    <property type="term" value="P:carotene catabolic process"/>
    <property type="evidence" value="ECO:0007669"/>
    <property type="project" value="UniProtKB-UniRule"/>
</dbReference>
<keyword evidence="1" id="KW-0223">Dioxygenase</keyword>